<accession>A0A653AKC6</accession>
<sequence length="177" mass="21128">MEFIQIKSSEDKFFDKILKLYQEAFPENQRHTNADFKKLIESGKNNFYCNAVLLNGFFVGFFNHWIFDKFIFAEHFAIEEAVRGNKIGEKVMKMIESTAELPLVFEVELPDTEINARRIEFYHRLGYEIVPIEYLQPPYNKNGYPQPLHLMTDNLEFVLDNYEFIKTTIYKNVYRVK</sequence>
<keyword evidence="3" id="KW-0808">Transferase</keyword>
<gene>
    <name evidence="3" type="ORF">TRIP_D440173</name>
</gene>
<keyword evidence="1" id="KW-1133">Transmembrane helix</keyword>
<dbReference type="InterPro" id="IPR000182">
    <property type="entry name" value="GNAT_dom"/>
</dbReference>
<dbReference type="GO" id="GO:0016747">
    <property type="term" value="F:acyltransferase activity, transferring groups other than amino-acyl groups"/>
    <property type="evidence" value="ECO:0007669"/>
    <property type="project" value="InterPro"/>
</dbReference>
<evidence type="ECO:0000256" key="1">
    <source>
        <dbReference type="SAM" id="Phobius"/>
    </source>
</evidence>
<feature type="domain" description="N-acetyltransferase" evidence="2">
    <location>
        <begin position="4"/>
        <end position="156"/>
    </location>
</feature>
<protein>
    <submittedName>
        <fullName evidence="3">Putative GCN5-related N-acetyltransferase</fullName>
    </submittedName>
</protein>
<feature type="transmembrane region" description="Helical" evidence="1">
    <location>
        <begin position="47"/>
        <end position="67"/>
    </location>
</feature>
<reference evidence="3" key="1">
    <citation type="submission" date="2018-07" db="EMBL/GenBank/DDBJ databases">
        <authorList>
            <consortium name="Genoscope - CEA"/>
            <person name="William W."/>
        </authorList>
    </citation>
    <scope>NUCLEOTIDE SEQUENCE</scope>
    <source>
        <strain evidence="3">IK1</strain>
    </source>
</reference>
<dbReference type="PROSITE" id="PS51186">
    <property type="entry name" value="GNAT"/>
    <property type="match status" value="1"/>
</dbReference>
<dbReference type="Pfam" id="PF00583">
    <property type="entry name" value="Acetyltransf_1"/>
    <property type="match status" value="1"/>
</dbReference>
<keyword evidence="1" id="KW-0812">Transmembrane</keyword>
<dbReference type="AlphaFoldDB" id="A0A653AKC6"/>
<dbReference type="Gene3D" id="3.40.630.30">
    <property type="match status" value="1"/>
</dbReference>
<dbReference type="EMBL" id="UPXZ01000039">
    <property type="protein sequence ID" value="VBB48155.1"/>
    <property type="molecule type" value="Genomic_DNA"/>
</dbReference>
<organism evidence="3">
    <name type="scientific">uncultured Paludibacter sp</name>
    <dbReference type="NCBI Taxonomy" id="497635"/>
    <lineage>
        <taxon>Bacteria</taxon>
        <taxon>Pseudomonadati</taxon>
        <taxon>Bacteroidota</taxon>
        <taxon>Bacteroidia</taxon>
        <taxon>Bacteroidales</taxon>
        <taxon>Paludibacteraceae</taxon>
        <taxon>Paludibacter</taxon>
        <taxon>environmental samples</taxon>
    </lineage>
</organism>
<name>A0A653AKC6_9BACT</name>
<dbReference type="InterPro" id="IPR016181">
    <property type="entry name" value="Acyl_CoA_acyltransferase"/>
</dbReference>
<evidence type="ECO:0000259" key="2">
    <source>
        <dbReference type="PROSITE" id="PS51186"/>
    </source>
</evidence>
<evidence type="ECO:0000313" key="3">
    <source>
        <dbReference type="EMBL" id="VBB48155.1"/>
    </source>
</evidence>
<keyword evidence="1" id="KW-0472">Membrane</keyword>
<proteinExistence type="predicted"/>
<dbReference type="SUPFAM" id="SSF55729">
    <property type="entry name" value="Acyl-CoA N-acyltransferases (Nat)"/>
    <property type="match status" value="1"/>
</dbReference>